<dbReference type="SMART" id="SM01103">
    <property type="entry name" value="CRS1_YhbY"/>
    <property type="match status" value="1"/>
</dbReference>
<dbReference type="InterPro" id="IPR051925">
    <property type="entry name" value="RNA-binding_domain"/>
</dbReference>
<evidence type="ECO:0000313" key="4">
    <source>
        <dbReference type="EMBL" id="ADI17142.1"/>
    </source>
</evidence>
<keyword evidence="4" id="KW-0687">Ribonucleoprotein</keyword>
<evidence type="ECO:0000256" key="2">
    <source>
        <dbReference type="PROSITE-ProRule" id="PRU00626"/>
    </source>
</evidence>
<evidence type="ECO:0000259" key="3">
    <source>
        <dbReference type="PROSITE" id="PS51295"/>
    </source>
</evidence>
<keyword evidence="1 2" id="KW-0694">RNA-binding</keyword>
<feature type="domain" description="CRM" evidence="3">
    <location>
        <begin position="4"/>
        <end position="100"/>
    </location>
</feature>
<keyword evidence="4" id="KW-0689">Ribosomal protein</keyword>
<dbReference type="InterPro" id="IPR035920">
    <property type="entry name" value="YhbY-like_sf"/>
</dbReference>
<sequence>MTDNSITSSTRKKYRQIGHHLRPIVTVGNLGVTDGVIEETRRALRDHELIKVKLNIEKKTERDREVKSLSFALDAHFIQLIGKNAILYKKNPNAKSSSLSNVLKYDNA</sequence>
<proteinExistence type="predicted"/>
<dbReference type="PROSITE" id="PS51295">
    <property type="entry name" value="CRM"/>
    <property type="match status" value="1"/>
</dbReference>
<name>E0XRV1_9GAMM</name>
<dbReference type="InterPro" id="IPR001890">
    <property type="entry name" value="RNA-binding_CRM"/>
</dbReference>
<dbReference type="EMBL" id="GU474855">
    <property type="protein sequence ID" value="ADI17142.1"/>
    <property type="molecule type" value="Genomic_DNA"/>
</dbReference>
<reference evidence="4" key="1">
    <citation type="journal article" date="2011" name="Environ. Microbiol.">
        <title>Time-series analyses of Monterey Bay coastal microbial picoplankton using a 'genome proxy' microarray.</title>
        <authorList>
            <person name="Rich V.I."/>
            <person name="Pham V.D."/>
            <person name="Eppley J."/>
            <person name="Shi Y."/>
            <person name="DeLong E.F."/>
        </authorList>
    </citation>
    <scope>NUCLEOTIDE SEQUENCE</scope>
</reference>
<dbReference type="GO" id="GO:0005840">
    <property type="term" value="C:ribosome"/>
    <property type="evidence" value="ECO:0007669"/>
    <property type="project" value="UniProtKB-KW"/>
</dbReference>
<protein>
    <submittedName>
        <fullName evidence="4">Predicted RNA-binding protein containing kh domain, possibly ribosomal protein</fullName>
    </submittedName>
</protein>
<accession>E0XRV1</accession>
<dbReference type="Gene3D" id="3.30.110.60">
    <property type="entry name" value="YhbY-like"/>
    <property type="match status" value="1"/>
</dbReference>
<dbReference type="PANTHER" id="PTHR40065">
    <property type="entry name" value="RNA-BINDING PROTEIN YHBY"/>
    <property type="match status" value="1"/>
</dbReference>
<dbReference type="Pfam" id="PF01985">
    <property type="entry name" value="CRS1_YhbY"/>
    <property type="match status" value="1"/>
</dbReference>
<dbReference type="PANTHER" id="PTHR40065:SF3">
    <property type="entry name" value="RNA-BINDING PROTEIN YHBY"/>
    <property type="match status" value="1"/>
</dbReference>
<dbReference type="SUPFAM" id="SSF75471">
    <property type="entry name" value="YhbY-like"/>
    <property type="match status" value="1"/>
</dbReference>
<evidence type="ECO:0000256" key="1">
    <source>
        <dbReference type="ARBA" id="ARBA00022884"/>
    </source>
</evidence>
<dbReference type="AlphaFoldDB" id="E0XRV1"/>
<organism evidence="4">
    <name type="scientific">uncultured gamma proteobacterium HF0070_08D07</name>
    <dbReference type="NCBI Taxonomy" id="710983"/>
    <lineage>
        <taxon>Bacteria</taxon>
        <taxon>Pseudomonadati</taxon>
        <taxon>Pseudomonadota</taxon>
        <taxon>Gammaproteobacteria</taxon>
        <taxon>environmental samples</taxon>
    </lineage>
</organism>
<dbReference type="GO" id="GO:0003723">
    <property type="term" value="F:RNA binding"/>
    <property type="evidence" value="ECO:0007669"/>
    <property type="project" value="UniProtKB-UniRule"/>
</dbReference>